<sequence length="95" mass="10671">MSNILSVFNPPPSRQLDTNEVNCLPCTFIQSMFATGGGIYLNSNIPFKGTDGKVDFKKHPIWWQKSVRGIGILLIGLGAYRFGEVAQMVYRDKFE</sequence>
<proteinExistence type="predicted"/>
<evidence type="ECO:0000313" key="1">
    <source>
        <dbReference type="EMBL" id="CAK7920915.1"/>
    </source>
</evidence>
<dbReference type="InterPro" id="IPR053092">
    <property type="entry name" value="Mitochondrial_unc_protein"/>
</dbReference>
<gene>
    <name evidence="1" type="ORF">CAAN4_H07998</name>
</gene>
<evidence type="ECO:0000313" key="2">
    <source>
        <dbReference type="Proteomes" id="UP001497600"/>
    </source>
</evidence>
<dbReference type="Proteomes" id="UP001497600">
    <property type="component" value="Chromosome H"/>
</dbReference>
<evidence type="ECO:0008006" key="3">
    <source>
        <dbReference type="Google" id="ProtNLM"/>
    </source>
</evidence>
<dbReference type="EMBL" id="OZ004260">
    <property type="protein sequence ID" value="CAK7920915.1"/>
    <property type="molecule type" value="Genomic_DNA"/>
</dbReference>
<reference evidence="1 2" key="1">
    <citation type="submission" date="2024-01" db="EMBL/GenBank/DDBJ databases">
        <authorList>
            <consortium name="Genoscope - CEA"/>
            <person name="William W."/>
        </authorList>
    </citation>
    <scope>NUCLEOTIDE SEQUENCE [LARGE SCALE GENOMIC DNA]</scope>
    <source>
        <strain evidence="1 2">29B2s-10</strain>
    </source>
</reference>
<keyword evidence="2" id="KW-1185">Reference proteome</keyword>
<name>A0ABP0EJZ7_9ASCO</name>
<dbReference type="PANTHER" id="PTHR28048:SF1">
    <property type="entry name" value="ACR195WP"/>
    <property type="match status" value="1"/>
</dbReference>
<accession>A0ABP0EJZ7</accession>
<dbReference type="PANTHER" id="PTHR28048">
    <property type="entry name" value="ACR195WP"/>
    <property type="match status" value="1"/>
</dbReference>
<organism evidence="1 2">
    <name type="scientific">[Candida] anglica</name>
    <dbReference type="NCBI Taxonomy" id="148631"/>
    <lineage>
        <taxon>Eukaryota</taxon>
        <taxon>Fungi</taxon>
        <taxon>Dikarya</taxon>
        <taxon>Ascomycota</taxon>
        <taxon>Saccharomycotina</taxon>
        <taxon>Pichiomycetes</taxon>
        <taxon>Debaryomycetaceae</taxon>
        <taxon>Kurtzmaniella</taxon>
    </lineage>
</organism>
<protein>
    <recommendedName>
        <fullName evidence="3">DUF4536 domain-containing protein</fullName>
    </recommendedName>
</protein>